<dbReference type="AlphaFoldDB" id="A0A5L4SVM1"/>
<comment type="caution">
    <text evidence="1">The sequence shown here is derived from an EMBL/GenBank/DDBJ whole genome shotgun (WGS) entry which is preliminary data.</text>
</comment>
<name>A0A5L4SVM1_CAMUP</name>
<gene>
    <name evidence="1" type="ORF">BSY74_05375</name>
</gene>
<dbReference type="GO" id="GO:0004519">
    <property type="term" value="F:endonuclease activity"/>
    <property type="evidence" value="ECO:0007669"/>
    <property type="project" value="UniProtKB-KW"/>
</dbReference>
<keyword evidence="1" id="KW-0540">Nuclease</keyword>
<dbReference type="RefSeq" id="WP_257428354.1">
    <property type="nucleotide sequence ID" value="NZ_CBCXLM010000039.1"/>
</dbReference>
<dbReference type="EMBL" id="AACNSW010000016">
    <property type="protein sequence ID" value="EAL3776947.1"/>
    <property type="molecule type" value="Genomic_DNA"/>
</dbReference>
<keyword evidence="1" id="KW-0378">Hydrolase</keyword>
<accession>A0A5L4SVM1</accession>
<keyword evidence="1" id="KW-0255">Endonuclease</keyword>
<protein>
    <submittedName>
        <fullName evidence="1">Restriction endonuclease</fullName>
    </submittedName>
</protein>
<evidence type="ECO:0000313" key="1">
    <source>
        <dbReference type="EMBL" id="EAL3776947.1"/>
    </source>
</evidence>
<organism evidence="1">
    <name type="scientific">Campylobacter upsaliensis</name>
    <dbReference type="NCBI Taxonomy" id="28080"/>
    <lineage>
        <taxon>Bacteria</taxon>
        <taxon>Pseudomonadati</taxon>
        <taxon>Campylobacterota</taxon>
        <taxon>Epsilonproteobacteria</taxon>
        <taxon>Campylobacterales</taxon>
        <taxon>Campylobacteraceae</taxon>
        <taxon>Campylobacter</taxon>
    </lineage>
</organism>
<proteinExistence type="predicted"/>
<sequence>MFNTNDFKQYRHSLGFSSQQHFKEFLSAKDIKPCIDFAYIDSLNSRLCEIFKRINDIYYKPCDIESFLQNTLFNAFNLIKSNNILEKLNNQGRRKEEVYFSWMRGFLICEYFKEAMCDIFTTDISQILHIGEDDFSSLETFKRTPKADLQIQNIRIEMQSGFQGINDIKEHKVREAKRNFIEEKIQTLVIHFDIFNGQVAFVDISNIPSDDLNWITRQQMEGQSVFNIEQNYFKWLLKEKPPKFDIKELKWEM</sequence>
<reference evidence="1" key="1">
    <citation type="submission" date="2018-05" db="EMBL/GenBank/DDBJ databases">
        <authorList>
            <consortium name="PulseNet: The National Subtyping Network for Foodborne Disease Surveillance"/>
            <person name="Tarr C.L."/>
            <person name="Trees E."/>
            <person name="Katz L.S."/>
            <person name="Carleton-Romer H.A."/>
            <person name="Stroika S."/>
            <person name="Kucerova Z."/>
            <person name="Roache K.F."/>
            <person name="Sabol A.L."/>
            <person name="Besser J."/>
            <person name="Gerner-Smidt P."/>
        </authorList>
    </citation>
    <scope>NUCLEOTIDE SEQUENCE</scope>
    <source>
        <strain evidence="1">PNUSAC001154</strain>
    </source>
</reference>